<dbReference type="Proteomes" id="UP001061958">
    <property type="component" value="Unassembled WGS sequence"/>
</dbReference>
<name>A0A9C7UP26_9RHOD</name>
<feature type="region of interest" description="Disordered" evidence="1">
    <location>
        <begin position="1"/>
        <end position="151"/>
    </location>
</feature>
<dbReference type="PANTHER" id="PTHR13288:SF8">
    <property type="entry name" value="SPLICING FACTOR 45"/>
    <property type="match status" value="1"/>
</dbReference>
<dbReference type="InterPro" id="IPR040052">
    <property type="entry name" value="RBM17"/>
</dbReference>
<dbReference type="OrthoDB" id="11148at2759"/>
<feature type="compositionally biased region" description="Basic and acidic residues" evidence="1">
    <location>
        <begin position="102"/>
        <end position="125"/>
    </location>
</feature>
<proteinExistence type="predicted"/>
<evidence type="ECO:0000313" key="2">
    <source>
        <dbReference type="EMBL" id="GJQ10494.1"/>
    </source>
</evidence>
<sequence length="189" mass="21854">MFHHLYEDLPAPKSSSNVTGSSKKETFAAKIVPQEIIGSDETCSKEEQISQPKKETISSSRWSTAAARMLQPPPSVLVKRQTHKVPKTVVKETKITVSSKQENQRNLEGLERDNKQVDEEDSKQVDEEEEEEEEKRKVFKAQQQQETQVTSGKYWNVVDEYDPLRPNDFEACLREREWRKAQQVKSSFN</sequence>
<organism evidence="2 3">
    <name type="scientific">Galdieria partita</name>
    <dbReference type="NCBI Taxonomy" id="83374"/>
    <lineage>
        <taxon>Eukaryota</taxon>
        <taxon>Rhodophyta</taxon>
        <taxon>Bangiophyceae</taxon>
        <taxon>Galdieriales</taxon>
        <taxon>Galdieriaceae</taxon>
        <taxon>Galdieria</taxon>
    </lineage>
</organism>
<keyword evidence="3" id="KW-1185">Reference proteome</keyword>
<evidence type="ECO:0000313" key="3">
    <source>
        <dbReference type="Proteomes" id="UP001061958"/>
    </source>
</evidence>
<dbReference type="AlphaFoldDB" id="A0A9C7UP26"/>
<protein>
    <submittedName>
        <fullName evidence="2">Uncharacterized protein</fullName>
    </submittedName>
</protein>
<reference evidence="2" key="1">
    <citation type="journal article" date="2022" name="Proc. Natl. Acad. Sci. U.S.A.">
        <title>Life cycle and functional genomics of the unicellular red alga Galdieria for elucidating algal and plant evolution and industrial use.</title>
        <authorList>
            <person name="Hirooka S."/>
            <person name="Itabashi T."/>
            <person name="Ichinose T.M."/>
            <person name="Onuma R."/>
            <person name="Fujiwara T."/>
            <person name="Yamashita S."/>
            <person name="Jong L.W."/>
            <person name="Tomita R."/>
            <person name="Iwane A.H."/>
            <person name="Miyagishima S.Y."/>
        </authorList>
    </citation>
    <scope>NUCLEOTIDE SEQUENCE</scope>
    <source>
        <strain evidence="2">NBRC 102759</strain>
    </source>
</reference>
<feature type="compositionally biased region" description="Basic and acidic residues" evidence="1">
    <location>
        <begin position="42"/>
        <end position="56"/>
    </location>
</feature>
<gene>
    <name evidence="2" type="ORF">GpartN1_g2285.t1</name>
</gene>
<dbReference type="PANTHER" id="PTHR13288">
    <property type="entry name" value="SPLICING FACTOR 45 SPF45"/>
    <property type="match status" value="1"/>
</dbReference>
<feature type="compositionally biased region" description="Polar residues" evidence="1">
    <location>
        <begin position="141"/>
        <end position="151"/>
    </location>
</feature>
<evidence type="ECO:0000256" key="1">
    <source>
        <dbReference type="SAM" id="MobiDB-lite"/>
    </source>
</evidence>
<reference evidence="2" key="2">
    <citation type="submission" date="2022-01" db="EMBL/GenBank/DDBJ databases">
        <authorList>
            <person name="Hirooka S."/>
            <person name="Miyagishima S.Y."/>
        </authorList>
    </citation>
    <scope>NUCLEOTIDE SEQUENCE</scope>
    <source>
        <strain evidence="2">NBRC 102759</strain>
    </source>
</reference>
<dbReference type="GO" id="GO:0045292">
    <property type="term" value="P:mRNA cis splicing, via spliceosome"/>
    <property type="evidence" value="ECO:0007669"/>
    <property type="project" value="InterPro"/>
</dbReference>
<comment type="caution">
    <text evidence="2">The sequence shown here is derived from an EMBL/GenBank/DDBJ whole genome shotgun (WGS) entry which is preliminary data.</text>
</comment>
<dbReference type="EMBL" id="BQMJ01000016">
    <property type="protein sequence ID" value="GJQ10494.1"/>
    <property type="molecule type" value="Genomic_DNA"/>
</dbReference>
<accession>A0A9C7UP26</accession>
<dbReference type="GO" id="GO:0071011">
    <property type="term" value="C:precatalytic spliceosome"/>
    <property type="evidence" value="ECO:0007669"/>
    <property type="project" value="TreeGrafter"/>
</dbReference>